<protein>
    <submittedName>
        <fullName evidence="8">Multidrug efflux system subunit MdtC</fullName>
    </submittedName>
</protein>
<comment type="subcellular location">
    <subcellularLocation>
        <location evidence="1">Cell membrane</location>
        <topology evidence="1">Multi-pass membrane protein</topology>
    </subcellularLocation>
</comment>
<dbReference type="PANTHER" id="PTHR33406:SF12">
    <property type="entry name" value="BLR2997 PROTEIN"/>
    <property type="match status" value="1"/>
</dbReference>
<feature type="transmembrane region" description="Helical" evidence="6">
    <location>
        <begin position="199"/>
        <end position="215"/>
    </location>
</feature>
<evidence type="ECO:0000256" key="4">
    <source>
        <dbReference type="ARBA" id="ARBA00022989"/>
    </source>
</evidence>
<feature type="domain" description="SSD" evidence="7">
    <location>
        <begin position="226"/>
        <end position="348"/>
    </location>
</feature>
<keyword evidence="3 6" id="KW-0812">Transmembrane</keyword>
<dbReference type="PROSITE" id="PS50156">
    <property type="entry name" value="SSD"/>
    <property type="match status" value="2"/>
</dbReference>
<evidence type="ECO:0000256" key="2">
    <source>
        <dbReference type="ARBA" id="ARBA00022475"/>
    </source>
</evidence>
<dbReference type="AlphaFoldDB" id="A0A5C6EMU4"/>
<dbReference type="Proteomes" id="UP000317977">
    <property type="component" value="Unassembled WGS sequence"/>
</dbReference>
<evidence type="ECO:0000313" key="9">
    <source>
        <dbReference type="Proteomes" id="UP000317977"/>
    </source>
</evidence>
<keyword evidence="2" id="KW-1003">Cell membrane</keyword>
<dbReference type="EMBL" id="SJPX01000004">
    <property type="protein sequence ID" value="TWU49835.1"/>
    <property type="molecule type" value="Genomic_DNA"/>
</dbReference>
<dbReference type="Pfam" id="PF03176">
    <property type="entry name" value="MMPL"/>
    <property type="match status" value="2"/>
</dbReference>
<keyword evidence="5 6" id="KW-0472">Membrane</keyword>
<feature type="transmembrane region" description="Helical" evidence="6">
    <location>
        <begin position="222"/>
        <end position="243"/>
    </location>
</feature>
<comment type="caution">
    <text evidence="8">The sequence shown here is derived from an EMBL/GenBank/DDBJ whole genome shotgun (WGS) entry which is preliminary data.</text>
</comment>
<dbReference type="Gene3D" id="1.20.1640.10">
    <property type="entry name" value="Multidrug efflux transporter AcrB transmembrane domain"/>
    <property type="match status" value="2"/>
</dbReference>
<evidence type="ECO:0000256" key="1">
    <source>
        <dbReference type="ARBA" id="ARBA00004651"/>
    </source>
</evidence>
<feature type="transmembrane region" description="Helical" evidence="6">
    <location>
        <begin position="664"/>
        <end position="684"/>
    </location>
</feature>
<keyword evidence="9" id="KW-1185">Reference proteome</keyword>
<feature type="transmembrane region" description="Helical" evidence="6">
    <location>
        <begin position="623"/>
        <end position="644"/>
    </location>
</feature>
<organism evidence="8 9">
    <name type="scientific">Rubripirellula reticaptiva</name>
    <dbReference type="NCBI Taxonomy" id="2528013"/>
    <lineage>
        <taxon>Bacteria</taxon>
        <taxon>Pseudomonadati</taxon>
        <taxon>Planctomycetota</taxon>
        <taxon>Planctomycetia</taxon>
        <taxon>Pirellulales</taxon>
        <taxon>Pirellulaceae</taxon>
        <taxon>Rubripirellula</taxon>
    </lineage>
</organism>
<feature type="domain" description="SSD" evidence="7">
    <location>
        <begin position="595"/>
        <end position="722"/>
    </location>
</feature>
<proteinExistence type="predicted"/>
<feature type="transmembrane region" description="Helical" evidence="6">
    <location>
        <begin position="696"/>
        <end position="721"/>
    </location>
</feature>
<dbReference type="InterPro" id="IPR000731">
    <property type="entry name" value="SSD"/>
</dbReference>
<accession>A0A5C6EMU4</accession>
<dbReference type="GO" id="GO:0005886">
    <property type="term" value="C:plasma membrane"/>
    <property type="evidence" value="ECO:0007669"/>
    <property type="project" value="UniProtKB-SubCell"/>
</dbReference>
<reference evidence="8 9" key="1">
    <citation type="submission" date="2019-02" db="EMBL/GenBank/DDBJ databases">
        <title>Deep-cultivation of Planctomycetes and their phenomic and genomic characterization uncovers novel biology.</title>
        <authorList>
            <person name="Wiegand S."/>
            <person name="Jogler M."/>
            <person name="Boedeker C."/>
            <person name="Pinto D."/>
            <person name="Vollmers J."/>
            <person name="Rivas-Marin E."/>
            <person name="Kohn T."/>
            <person name="Peeters S.H."/>
            <person name="Heuer A."/>
            <person name="Rast P."/>
            <person name="Oberbeckmann S."/>
            <person name="Bunk B."/>
            <person name="Jeske O."/>
            <person name="Meyerdierks A."/>
            <person name="Storesund J.E."/>
            <person name="Kallscheuer N."/>
            <person name="Luecker S."/>
            <person name="Lage O.M."/>
            <person name="Pohl T."/>
            <person name="Merkel B.J."/>
            <person name="Hornburger P."/>
            <person name="Mueller R.-W."/>
            <person name="Bruemmer F."/>
            <person name="Labrenz M."/>
            <person name="Spormann A.M."/>
            <person name="Op Den Camp H."/>
            <person name="Overmann J."/>
            <person name="Amann R."/>
            <person name="Jetten M.S.M."/>
            <person name="Mascher T."/>
            <person name="Medema M.H."/>
            <person name="Devos D.P."/>
            <person name="Kaster A.-K."/>
            <person name="Ovreas L."/>
            <person name="Rohde M."/>
            <person name="Galperin M.Y."/>
            <person name="Jogler C."/>
        </authorList>
    </citation>
    <scope>NUCLEOTIDE SEQUENCE [LARGE SCALE GENOMIC DNA]</scope>
    <source>
        <strain evidence="8 9">Poly59</strain>
    </source>
</reference>
<evidence type="ECO:0000259" key="7">
    <source>
        <dbReference type="PROSITE" id="PS50156"/>
    </source>
</evidence>
<dbReference type="SUPFAM" id="SSF82866">
    <property type="entry name" value="Multidrug efflux transporter AcrB transmembrane domain"/>
    <property type="match status" value="2"/>
</dbReference>
<name>A0A5C6EMU4_9BACT</name>
<feature type="transmembrane region" description="Helical" evidence="6">
    <location>
        <begin position="322"/>
        <end position="346"/>
    </location>
</feature>
<feature type="transmembrane region" description="Helical" evidence="6">
    <location>
        <begin position="294"/>
        <end position="316"/>
    </location>
</feature>
<evidence type="ECO:0000313" key="8">
    <source>
        <dbReference type="EMBL" id="TWU49835.1"/>
    </source>
</evidence>
<keyword evidence="4 6" id="KW-1133">Transmembrane helix</keyword>
<dbReference type="InterPro" id="IPR004869">
    <property type="entry name" value="MMPL_dom"/>
</dbReference>
<feature type="transmembrane region" description="Helical" evidence="6">
    <location>
        <begin position="249"/>
        <end position="273"/>
    </location>
</feature>
<dbReference type="InterPro" id="IPR050545">
    <property type="entry name" value="Mycobact_MmpL"/>
</dbReference>
<evidence type="ECO:0000256" key="5">
    <source>
        <dbReference type="ARBA" id="ARBA00023136"/>
    </source>
</evidence>
<gene>
    <name evidence="8" type="ORF">Poly59_44600</name>
</gene>
<sequence>MAIGHYDPRLILPEPKFEPALRQTQSESAPLPASVGSNVNPVRVASGDVIVVAHSDDFFTPDGADAIRDAVVAIESLDHVDSVFWMDDAPPLNIFGLPEPILPGRNASATRYADARDRALQHPLVAGQLMSRDGKTLLLMVSIDWLFVTQDSDATDRLRDVAAAAAAKYPGAKMSFAVTGEVPIRVSRAASTRSNERKYQAIGYSIALLIAFILFRGLSSVIIVALAPTMGVFWTLGLLHFIGLDDNPFNSVIVPVLLCMVGFTDGVHMMVQIRRHRAEGMSAGDAAKLSIREVGLACWLTSLTTAIGFGSLALAHHETVREFGYCCVIGVLMTFVSVITVIPLACATPLGRRVHSGYGKNLIDRNLSRISVIIDFVLARSRSVSMIAIATTAILSLVTLQLRPDERLTSNLSAGSEATRALAQIDRDFGGMETAEVSIAWGKSVSAGDPEIGQVADEVNEVLRGEPLIGNPLSIVNLIAALPGEGKTSARMSMLELLPPPLKQAYYRPVDNQATVRFRLQDLGIAAYGEVFERIEVQLAEIQSRHPKLEITLDGGAVWRWKNLYQIVVDLALSLGTASLIIFGVLSVVYRSLRLGLISMVPNLFPLAMTGSLLWLVGMNLEIVSVCAFTVCLGIAVDDTIHFLTRYQEETSSGEDEAAAIRRAFIGVGTALVMTTIVLIVGFATALISDARDHRIFAAMGILTIGSALFADLVFLPAMLVRFAKPKSNNE</sequence>
<feature type="transmembrane region" description="Helical" evidence="6">
    <location>
        <begin position="384"/>
        <end position="402"/>
    </location>
</feature>
<evidence type="ECO:0000256" key="3">
    <source>
        <dbReference type="ARBA" id="ARBA00022692"/>
    </source>
</evidence>
<dbReference type="PANTHER" id="PTHR33406">
    <property type="entry name" value="MEMBRANE PROTEIN MJ1562-RELATED"/>
    <property type="match status" value="1"/>
</dbReference>
<feature type="transmembrane region" description="Helical" evidence="6">
    <location>
        <begin position="564"/>
        <end position="590"/>
    </location>
</feature>
<evidence type="ECO:0000256" key="6">
    <source>
        <dbReference type="SAM" id="Phobius"/>
    </source>
</evidence>